<evidence type="ECO:0000256" key="2">
    <source>
        <dbReference type="RuleBase" id="RU004447"/>
    </source>
</evidence>
<dbReference type="GO" id="GO:0006508">
    <property type="term" value="P:proteolysis"/>
    <property type="evidence" value="ECO:0007669"/>
    <property type="project" value="InterPro"/>
</dbReference>
<sequence length="411" mass="46254">MIKKITCNNGLRIVAEQIPHVRSVAVGIWVQAGSRFELPEENGLTHFIEHMLFKGTKKRTAKQIAEEFDRIGGNINAFTSKENTCYYAKVLDHHASHAVEILADMFFHSVFDPIEIEKERQVVLEEINMVEDTPDDIVHEYLWKEMYGDHPLGAPILGTEETLNSFTKEMILSYMEKHYTPENVVISIAGNIPEGLTEYIESLFGQFTYEKRQDNADFATPVMKPIFTQNSRETEQAHLCLAYPGLGVKADNIYSLVILNNILGGSMSSRLFQEIREDKGLAYSIYSYHSSYEDTGILAIYGGTSSNQLNELKTSINDTIQTIIQNGLTETEISSAKEQLKGNLLLGLESTNARMSRNGKNELLYGKHRSLDEVSETIDEVTLTSVMDLAKEIFSHKPAISIIMPKNADQS</sequence>
<dbReference type="InterPro" id="IPR050361">
    <property type="entry name" value="MPP/UQCRC_Complex"/>
</dbReference>
<feature type="domain" description="Peptidase M16 N-terminal" evidence="3">
    <location>
        <begin position="12"/>
        <end position="159"/>
    </location>
</feature>
<dbReference type="GO" id="GO:0046872">
    <property type="term" value="F:metal ion binding"/>
    <property type="evidence" value="ECO:0007669"/>
    <property type="project" value="InterPro"/>
</dbReference>
<feature type="domain" description="Peptidase M16 C-terminal" evidence="4">
    <location>
        <begin position="165"/>
        <end position="340"/>
    </location>
</feature>
<dbReference type="PANTHER" id="PTHR11851:SF49">
    <property type="entry name" value="MITOCHONDRIAL-PROCESSING PEPTIDASE SUBUNIT ALPHA"/>
    <property type="match status" value="1"/>
</dbReference>
<dbReference type="InterPro" id="IPR001431">
    <property type="entry name" value="Pept_M16_Zn_BS"/>
</dbReference>
<dbReference type="SUPFAM" id="SSF63411">
    <property type="entry name" value="LuxS/MPP-like metallohydrolase"/>
    <property type="match status" value="2"/>
</dbReference>
<evidence type="ECO:0000259" key="4">
    <source>
        <dbReference type="Pfam" id="PF05193"/>
    </source>
</evidence>
<dbReference type="InterPro" id="IPR011765">
    <property type="entry name" value="Pept_M16_N"/>
</dbReference>
<dbReference type="FunFam" id="3.30.830.10:FF:000008">
    <property type="entry name" value="Mitochondrial-processing peptidase subunit beta"/>
    <property type="match status" value="1"/>
</dbReference>
<protein>
    <submittedName>
        <fullName evidence="5">Insulinase family protein</fullName>
    </submittedName>
</protein>
<dbReference type="PROSITE" id="PS00143">
    <property type="entry name" value="INSULINASE"/>
    <property type="match status" value="1"/>
</dbReference>
<dbReference type="OrthoDB" id="9811314at2"/>
<name>A0A544TF98_9BACI</name>
<dbReference type="Proteomes" id="UP000317316">
    <property type="component" value="Unassembled WGS sequence"/>
</dbReference>
<dbReference type="Pfam" id="PF00675">
    <property type="entry name" value="Peptidase_M16"/>
    <property type="match status" value="1"/>
</dbReference>
<dbReference type="PANTHER" id="PTHR11851">
    <property type="entry name" value="METALLOPROTEASE"/>
    <property type="match status" value="1"/>
</dbReference>
<comment type="similarity">
    <text evidence="1 2">Belongs to the peptidase M16 family.</text>
</comment>
<gene>
    <name evidence="5" type="ORF">FG382_05085</name>
</gene>
<dbReference type="InterPro" id="IPR011249">
    <property type="entry name" value="Metalloenz_LuxS/M16"/>
</dbReference>
<accession>A0A544TF98</accession>
<keyword evidence="6" id="KW-1185">Reference proteome</keyword>
<evidence type="ECO:0000313" key="6">
    <source>
        <dbReference type="Proteomes" id="UP000317316"/>
    </source>
</evidence>
<dbReference type="RefSeq" id="WP_142537804.1">
    <property type="nucleotide sequence ID" value="NZ_BMIE01000001.1"/>
</dbReference>
<dbReference type="Gene3D" id="3.30.830.10">
    <property type="entry name" value="Metalloenzyme, LuxS/M16 peptidase-like"/>
    <property type="match status" value="2"/>
</dbReference>
<dbReference type="Pfam" id="PF05193">
    <property type="entry name" value="Peptidase_M16_C"/>
    <property type="match status" value="1"/>
</dbReference>
<dbReference type="GO" id="GO:0004222">
    <property type="term" value="F:metalloendopeptidase activity"/>
    <property type="evidence" value="ECO:0007669"/>
    <property type="project" value="InterPro"/>
</dbReference>
<evidence type="ECO:0000259" key="3">
    <source>
        <dbReference type="Pfam" id="PF00675"/>
    </source>
</evidence>
<comment type="caution">
    <text evidence="5">The sequence shown here is derived from an EMBL/GenBank/DDBJ whole genome shotgun (WGS) entry which is preliminary data.</text>
</comment>
<reference evidence="5 6" key="1">
    <citation type="submission" date="2019-05" db="EMBL/GenBank/DDBJ databases">
        <title>Psychrobacillus vulpis sp. nov., a new species isolated from feces of a red fox that inhabits in The Tablas de Daimiel Natural Park, Albacete, Spain.</title>
        <authorList>
            <person name="Rodriguez M."/>
            <person name="Reina J.C."/>
            <person name="Bejar V."/>
            <person name="Llamas I."/>
        </authorList>
    </citation>
    <scope>NUCLEOTIDE SEQUENCE [LARGE SCALE GENOMIC DNA]</scope>
    <source>
        <strain evidence="5 6">NEAU-3TGS17</strain>
    </source>
</reference>
<proteinExistence type="inferred from homology"/>
<evidence type="ECO:0000256" key="1">
    <source>
        <dbReference type="ARBA" id="ARBA00007261"/>
    </source>
</evidence>
<dbReference type="InterPro" id="IPR007863">
    <property type="entry name" value="Peptidase_M16_C"/>
</dbReference>
<dbReference type="AlphaFoldDB" id="A0A544TF98"/>
<dbReference type="EMBL" id="VDGH01000002">
    <property type="protein sequence ID" value="TQR16088.1"/>
    <property type="molecule type" value="Genomic_DNA"/>
</dbReference>
<evidence type="ECO:0000313" key="5">
    <source>
        <dbReference type="EMBL" id="TQR16088.1"/>
    </source>
</evidence>
<organism evidence="5 6">
    <name type="scientific">Psychrobacillus lasiicapitis</name>
    <dbReference type="NCBI Taxonomy" id="1636719"/>
    <lineage>
        <taxon>Bacteria</taxon>
        <taxon>Bacillati</taxon>
        <taxon>Bacillota</taxon>
        <taxon>Bacilli</taxon>
        <taxon>Bacillales</taxon>
        <taxon>Bacillaceae</taxon>
        <taxon>Psychrobacillus</taxon>
    </lineage>
</organism>